<feature type="region of interest" description="Disordered" evidence="5">
    <location>
        <begin position="1"/>
        <end position="29"/>
    </location>
</feature>
<dbReference type="Proteomes" id="UP000243205">
    <property type="component" value="Unassembled WGS sequence"/>
</dbReference>
<dbReference type="AlphaFoldDB" id="A0A1G6Z6D0"/>
<feature type="active site" description="Proton acceptor" evidence="4">
    <location>
        <position position="183"/>
    </location>
</feature>
<dbReference type="RefSeq" id="WP_092076413.1">
    <property type="nucleotide sequence ID" value="NZ_FNAQ01000002.1"/>
</dbReference>
<protein>
    <submittedName>
        <fullName evidence="7">NTE family protein</fullName>
    </submittedName>
</protein>
<keyword evidence="8" id="KW-1185">Reference proteome</keyword>
<sequence length="349" mass="37771">MSRKNHPITEEAGAGERPLPRRRRSSTRQPRIALALGSGSARGWSHIGVIQALAQLGVEPQIVCGTSIGSVVAAAWAVDRLPALEDWVRGLSRLDVAGFFELNLSLNGFIDMERLQAFLGQTLGTEDLQIEDLPRQFACVATDLESGREIWFSRGALLKAVQASIALPGLFPPLAHDNRWLVDGGLVNPVPISLCRALGADLVIAVNLNGDIVGKHFSQRTFAAEIVPEDEAPQPVGLAEDEEGLRGLAAQVRHTLRAYSSSLFNGASLFGQQRGKPRIPNIFETLAGSVNITQDRITRSRMAGDPPDLLVAPRLAQIGLLEFHRADEAIAEGRACIERVRPLIEDMLG</sequence>
<dbReference type="PROSITE" id="PS51635">
    <property type="entry name" value="PNPLA"/>
    <property type="match status" value="1"/>
</dbReference>
<dbReference type="STRING" id="57664.SAMN05661003_102311"/>
<dbReference type="OrthoDB" id="5290098at2"/>
<dbReference type="InterPro" id="IPR016035">
    <property type="entry name" value="Acyl_Trfase/lysoPLipase"/>
</dbReference>
<keyword evidence="3 4" id="KW-0443">Lipid metabolism</keyword>
<evidence type="ECO:0000259" key="6">
    <source>
        <dbReference type="PROSITE" id="PS51635"/>
    </source>
</evidence>
<dbReference type="InterPro" id="IPR050301">
    <property type="entry name" value="NTE"/>
</dbReference>
<dbReference type="PANTHER" id="PTHR14226">
    <property type="entry name" value="NEUROPATHY TARGET ESTERASE/SWISS CHEESE D.MELANOGASTER"/>
    <property type="match status" value="1"/>
</dbReference>
<feature type="short sequence motif" description="GXSXG" evidence="4">
    <location>
        <begin position="65"/>
        <end position="69"/>
    </location>
</feature>
<feature type="active site" description="Nucleophile" evidence="4">
    <location>
        <position position="67"/>
    </location>
</feature>
<evidence type="ECO:0000313" key="8">
    <source>
        <dbReference type="Proteomes" id="UP000243205"/>
    </source>
</evidence>
<dbReference type="Gene3D" id="3.40.1090.10">
    <property type="entry name" value="Cytosolic phospholipase A2 catalytic domain"/>
    <property type="match status" value="2"/>
</dbReference>
<gene>
    <name evidence="7" type="ORF">SAMN05661003_102311</name>
</gene>
<dbReference type="SUPFAM" id="SSF52151">
    <property type="entry name" value="FabD/lysophospholipase-like"/>
    <property type="match status" value="1"/>
</dbReference>
<dbReference type="PANTHER" id="PTHR14226:SF76">
    <property type="entry name" value="NTE FAMILY PROTEIN RSSA"/>
    <property type="match status" value="1"/>
</dbReference>
<feature type="domain" description="PNPLA" evidence="6">
    <location>
        <begin position="34"/>
        <end position="196"/>
    </location>
</feature>
<feature type="short sequence motif" description="DGA/G" evidence="4">
    <location>
        <begin position="183"/>
        <end position="185"/>
    </location>
</feature>
<dbReference type="EMBL" id="FNAQ01000002">
    <property type="protein sequence ID" value="SDD98091.1"/>
    <property type="molecule type" value="Genomic_DNA"/>
</dbReference>
<keyword evidence="1 4" id="KW-0378">Hydrolase</keyword>
<keyword evidence="2 4" id="KW-0442">Lipid degradation</keyword>
<comment type="caution">
    <text evidence="4">Lacks conserved residue(s) required for the propagation of feature annotation.</text>
</comment>
<evidence type="ECO:0000256" key="5">
    <source>
        <dbReference type="SAM" id="MobiDB-lite"/>
    </source>
</evidence>
<evidence type="ECO:0000256" key="1">
    <source>
        <dbReference type="ARBA" id="ARBA00022801"/>
    </source>
</evidence>
<reference evidence="8" key="1">
    <citation type="submission" date="2016-10" db="EMBL/GenBank/DDBJ databases">
        <authorList>
            <person name="Varghese N."/>
            <person name="Submissions S."/>
        </authorList>
    </citation>
    <scope>NUCLEOTIDE SEQUENCE [LARGE SCALE GENOMIC DNA]</scope>
    <source>
        <strain evidence="8">DSM 8987</strain>
    </source>
</reference>
<dbReference type="GO" id="GO:0016042">
    <property type="term" value="P:lipid catabolic process"/>
    <property type="evidence" value="ECO:0007669"/>
    <property type="project" value="UniProtKB-UniRule"/>
</dbReference>
<organism evidence="7 8">
    <name type="scientific">Desulfuromonas thiophila</name>
    <dbReference type="NCBI Taxonomy" id="57664"/>
    <lineage>
        <taxon>Bacteria</taxon>
        <taxon>Pseudomonadati</taxon>
        <taxon>Thermodesulfobacteriota</taxon>
        <taxon>Desulfuromonadia</taxon>
        <taxon>Desulfuromonadales</taxon>
        <taxon>Desulfuromonadaceae</taxon>
        <taxon>Desulfuromonas</taxon>
    </lineage>
</organism>
<proteinExistence type="predicted"/>
<accession>A0A1G6Z6D0</accession>
<dbReference type="GO" id="GO:0016787">
    <property type="term" value="F:hydrolase activity"/>
    <property type="evidence" value="ECO:0007669"/>
    <property type="project" value="UniProtKB-UniRule"/>
</dbReference>
<dbReference type="Pfam" id="PF01734">
    <property type="entry name" value="Patatin"/>
    <property type="match status" value="1"/>
</dbReference>
<name>A0A1G6Z6D0_9BACT</name>
<evidence type="ECO:0000256" key="4">
    <source>
        <dbReference type="PROSITE-ProRule" id="PRU01161"/>
    </source>
</evidence>
<evidence type="ECO:0000256" key="2">
    <source>
        <dbReference type="ARBA" id="ARBA00022963"/>
    </source>
</evidence>
<dbReference type="InterPro" id="IPR002641">
    <property type="entry name" value="PNPLA_dom"/>
</dbReference>
<evidence type="ECO:0000256" key="3">
    <source>
        <dbReference type="ARBA" id="ARBA00023098"/>
    </source>
</evidence>
<evidence type="ECO:0000313" key="7">
    <source>
        <dbReference type="EMBL" id="SDD98091.1"/>
    </source>
</evidence>